<dbReference type="InterPro" id="IPR014710">
    <property type="entry name" value="RmlC-like_jellyroll"/>
</dbReference>
<evidence type="ECO:0000259" key="1">
    <source>
        <dbReference type="Pfam" id="PF07883"/>
    </source>
</evidence>
<protein>
    <submittedName>
        <fullName evidence="2">Cupin domain-containing protein</fullName>
    </submittedName>
</protein>
<keyword evidence="3" id="KW-1185">Reference proteome</keyword>
<dbReference type="Proteomes" id="UP000662747">
    <property type="component" value="Chromosome"/>
</dbReference>
<gene>
    <name evidence="2" type="ORF">JY651_22530</name>
</gene>
<dbReference type="InterPro" id="IPR011051">
    <property type="entry name" value="RmlC_Cupin_sf"/>
</dbReference>
<evidence type="ECO:0000313" key="2">
    <source>
        <dbReference type="EMBL" id="QSQ27518.1"/>
    </source>
</evidence>
<dbReference type="EMBL" id="CP071090">
    <property type="protein sequence ID" value="QSQ27518.1"/>
    <property type="molecule type" value="Genomic_DNA"/>
</dbReference>
<dbReference type="RefSeq" id="WP_206729039.1">
    <property type="nucleotide sequence ID" value="NZ_CP071090.1"/>
</dbReference>
<dbReference type="Gene3D" id="2.60.120.10">
    <property type="entry name" value="Jelly Rolls"/>
    <property type="match status" value="1"/>
</dbReference>
<reference evidence="2 3" key="1">
    <citation type="submission" date="2021-02" db="EMBL/GenBank/DDBJ databases">
        <title>De Novo genome assembly of isolated myxobacteria.</title>
        <authorList>
            <person name="Stevens D.C."/>
        </authorList>
    </citation>
    <scope>NUCLEOTIDE SEQUENCE [LARGE SCALE GENOMIC DNA]</scope>
    <source>
        <strain evidence="3">SCPEA02</strain>
    </source>
</reference>
<feature type="domain" description="Cupin type-2" evidence="1">
    <location>
        <begin position="62"/>
        <end position="110"/>
    </location>
</feature>
<accession>A0ABX7PAH9</accession>
<evidence type="ECO:0000313" key="3">
    <source>
        <dbReference type="Proteomes" id="UP000662747"/>
    </source>
</evidence>
<name>A0ABX7PAH9_9BACT</name>
<sequence length="139" mass="14887">MSELIVKHAKAPDERRPFVAHGHLDVFDFGGGSMAGFGIFEPGWKWSRDVKPIAGTESCQSSHLGYVISGRLAVVMDDGTKAEVGPGDMVVIPPGHDAWVIGDEPCTMVDFGGAARYAQRGEEDTRYASTSEEVAPGIH</sequence>
<dbReference type="InterPro" id="IPR013096">
    <property type="entry name" value="Cupin_2"/>
</dbReference>
<dbReference type="Pfam" id="PF07883">
    <property type="entry name" value="Cupin_2"/>
    <property type="match status" value="1"/>
</dbReference>
<proteinExistence type="predicted"/>
<dbReference type="CDD" id="cd06990">
    <property type="entry name" value="cupin_DUF861"/>
    <property type="match status" value="1"/>
</dbReference>
<organism evidence="2 3">
    <name type="scientific">Pyxidicoccus parkwayensis</name>
    <dbReference type="NCBI Taxonomy" id="2813578"/>
    <lineage>
        <taxon>Bacteria</taxon>
        <taxon>Pseudomonadati</taxon>
        <taxon>Myxococcota</taxon>
        <taxon>Myxococcia</taxon>
        <taxon>Myxococcales</taxon>
        <taxon>Cystobacterineae</taxon>
        <taxon>Myxococcaceae</taxon>
        <taxon>Pyxidicoccus</taxon>
    </lineage>
</organism>
<dbReference type="SUPFAM" id="SSF51182">
    <property type="entry name" value="RmlC-like cupins"/>
    <property type="match status" value="1"/>
</dbReference>